<keyword evidence="4" id="KW-1185">Reference proteome</keyword>
<dbReference type="InterPro" id="IPR018247">
    <property type="entry name" value="EF_Hand_1_Ca_BS"/>
</dbReference>
<dbReference type="Gene3D" id="2.170.130.10">
    <property type="entry name" value="TonB-dependent receptor, plug domain"/>
    <property type="match status" value="1"/>
</dbReference>
<keyword evidence="1" id="KW-0998">Cell outer membrane</keyword>
<dbReference type="SUPFAM" id="SSF49464">
    <property type="entry name" value="Carboxypeptidase regulatory domain-like"/>
    <property type="match status" value="1"/>
</dbReference>
<evidence type="ECO:0000313" key="3">
    <source>
        <dbReference type="EMBL" id="MBL1410673.1"/>
    </source>
</evidence>
<dbReference type="SUPFAM" id="SSF56935">
    <property type="entry name" value="Porins"/>
    <property type="match status" value="1"/>
</dbReference>
<dbReference type="Pfam" id="PF13715">
    <property type="entry name" value="CarbopepD_reg_2"/>
    <property type="match status" value="1"/>
</dbReference>
<protein>
    <submittedName>
        <fullName evidence="3">TonB-dependent receptor</fullName>
    </submittedName>
</protein>
<comment type="similarity">
    <text evidence="1">Belongs to the TonB-dependent receptor family.</text>
</comment>
<keyword evidence="1" id="KW-1134">Transmembrane beta strand</keyword>
<dbReference type="PROSITE" id="PS52016">
    <property type="entry name" value="TONB_DEPENDENT_REC_3"/>
    <property type="match status" value="1"/>
</dbReference>
<dbReference type="InterPro" id="IPR037066">
    <property type="entry name" value="Plug_dom_sf"/>
</dbReference>
<dbReference type="NCBIfam" id="TIGR04056">
    <property type="entry name" value="OMP_RagA_SusC"/>
    <property type="match status" value="1"/>
</dbReference>
<dbReference type="Proteomes" id="UP000625283">
    <property type="component" value="Unassembled WGS sequence"/>
</dbReference>
<dbReference type="InterPro" id="IPR023996">
    <property type="entry name" value="TonB-dep_OMP_SusC/RagA"/>
</dbReference>
<evidence type="ECO:0000259" key="2">
    <source>
        <dbReference type="Pfam" id="PF07715"/>
    </source>
</evidence>
<proteinExistence type="inferred from homology"/>
<keyword evidence="1" id="KW-0813">Transport</keyword>
<dbReference type="Gene3D" id="2.60.40.1120">
    <property type="entry name" value="Carboxypeptidase-like, regulatory domain"/>
    <property type="match status" value="1"/>
</dbReference>
<evidence type="ECO:0000313" key="4">
    <source>
        <dbReference type="Proteomes" id="UP000625283"/>
    </source>
</evidence>
<dbReference type="EMBL" id="JAERTY010000010">
    <property type="protein sequence ID" value="MBL1410673.1"/>
    <property type="molecule type" value="Genomic_DNA"/>
</dbReference>
<dbReference type="PROSITE" id="PS00018">
    <property type="entry name" value="EF_HAND_1"/>
    <property type="match status" value="1"/>
</dbReference>
<gene>
    <name evidence="3" type="ORF">JKG61_18080</name>
</gene>
<comment type="caution">
    <text evidence="3">The sequence shown here is derived from an EMBL/GenBank/DDBJ whole genome shotgun (WGS) entry which is preliminary data.</text>
</comment>
<feature type="domain" description="TonB-dependent receptor plug" evidence="2">
    <location>
        <begin position="145"/>
        <end position="254"/>
    </location>
</feature>
<dbReference type="Pfam" id="PF07715">
    <property type="entry name" value="Plug"/>
    <property type="match status" value="1"/>
</dbReference>
<keyword evidence="3" id="KW-0675">Receptor</keyword>
<reference evidence="3 4" key="1">
    <citation type="submission" date="2021-01" db="EMBL/GenBank/DDBJ databases">
        <title>C459-1 draft genome sequence.</title>
        <authorList>
            <person name="Zhang X.-F."/>
        </authorList>
    </citation>
    <scope>NUCLEOTIDE SEQUENCE [LARGE SCALE GENOMIC DNA]</scope>
    <source>
        <strain evidence="4">C459-1</strain>
    </source>
</reference>
<dbReference type="NCBIfam" id="TIGR04057">
    <property type="entry name" value="SusC_RagA_signa"/>
    <property type="match status" value="1"/>
</dbReference>
<sequence>MIKPNYLLKSQNVQDICRFLEKNKSMLVLYELKKAALVLAFLVLFVSGFSQEAISVKGVVQDSLGNALSGVTIKFQNASLTTKTDIKGSFTMTNVPNNAVLIFTSRGYVGQEVLVGNQSFLQVILKEAVSDIDEVVVVAFGTQKKSEVVGAASTIKPSNLRIPSSNLTTALAGQAAGIIAYQRSGEPGQDNADFFIRGVTSFGTGKVDPLILIDGMELSTTELARLRPDDIESFTIMKDASATSLYGARGANGVIYVVTKQGKEGAASISFRAESSLSAPTKNVEFADPVRYMELYNEAQYARNPFEVPLYSREKIDMTREGVDPIIFPSVDWRGYLFKENTINHRYNLNVNGGGKVARYYVAGSYAKDNGVLRVNGINNFNNNINLQSYTLRANVNINLTKSTELIVRLNGNFDDYTGPLQGGAEVYKTVIRSNPVDFLPFYPIDEDHKHVQHILFGGVKGRSYLNPYADMVKGYKDYTRSLMMAQLELKQDLDFLVEGLKFRTMFNTNRVSRYDIERAYKPFFYALTSYDKRTLQYSLEALNEASGEEFLSFTLNPDLRQQNSVFYMESALNYNKVFGDKHSISAMLVSILRSGTDARAGSLQLSLPSRNMGISGRGTYSYDNRYFAEFNFGYNGSERFYEDKRFGFFPSFGLAWNVTNEQFWSTLKPIFTNFKLRGTYGLVGNDAIGLADDRFFYLSNVDMNNAARAAYFGREYGRGLNGINVTRYSNTDITWEKSYKTNVALELGLLNKMNFIVDYFKEKRTNILMDRADIPSTMGLTAPVRANVGEVKGSGVEFSLDYSDTYDNGIWIQARGNFTYASNKVSVFEEPTYEKEWWRSRVGYSISQPWGYIAERLFVDDNEVANSPIQNFGVKNIAGDIKYKDVNGDGQISELDLVPIGLPLTPEIIYGGGISLGYKGFDISAFLQGSAQSSFWLGGFTDTGAGAVNLEPFVGGKQILKAFADSHYSMDNPDLYALWPRLSTESQTNNVQSSTKWLRNGAFLRLKQAELGYSLPERITSRIKAKTARFYVSGSNLLLFSGFKLWDIEMGGNGLGYPLQRVFNLGINMTF</sequence>
<name>A0ABS1R7N4_9SPHI</name>
<dbReference type="InterPro" id="IPR039426">
    <property type="entry name" value="TonB-dep_rcpt-like"/>
</dbReference>
<keyword evidence="1" id="KW-0812">Transmembrane</keyword>
<accession>A0ABS1R7N4</accession>
<dbReference type="RefSeq" id="WP_202104365.1">
    <property type="nucleotide sequence ID" value="NZ_JAERTY010000010.1"/>
</dbReference>
<evidence type="ECO:0000256" key="1">
    <source>
        <dbReference type="PROSITE-ProRule" id="PRU01360"/>
    </source>
</evidence>
<dbReference type="InterPro" id="IPR023997">
    <property type="entry name" value="TonB-dep_OMP_SusC/RagA_CS"/>
</dbReference>
<dbReference type="InterPro" id="IPR012910">
    <property type="entry name" value="Plug_dom"/>
</dbReference>
<dbReference type="InterPro" id="IPR008969">
    <property type="entry name" value="CarboxyPept-like_regulatory"/>
</dbReference>
<organism evidence="3 4">
    <name type="scientific">Sphingobacterium faecale</name>
    <dbReference type="NCBI Taxonomy" id="2803775"/>
    <lineage>
        <taxon>Bacteria</taxon>
        <taxon>Pseudomonadati</taxon>
        <taxon>Bacteroidota</taxon>
        <taxon>Sphingobacteriia</taxon>
        <taxon>Sphingobacteriales</taxon>
        <taxon>Sphingobacteriaceae</taxon>
        <taxon>Sphingobacterium</taxon>
    </lineage>
</organism>
<keyword evidence="1" id="KW-0472">Membrane</keyword>
<comment type="subcellular location">
    <subcellularLocation>
        <location evidence="1">Cell outer membrane</location>
        <topology evidence="1">Multi-pass membrane protein</topology>
    </subcellularLocation>
</comment>